<feature type="transmembrane region" description="Helical" evidence="1">
    <location>
        <begin position="191"/>
        <end position="208"/>
    </location>
</feature>
<keyword evidence="3" id="KW-1185">Reference proteome</keyword>
<feature type="transmembrane region" description="Helical" evidence="1">
    <location>
        <begin position="7"/>
        <end position="29"/>
    </location>
</feature>
<accession>A0A974WIU9</accession>
<feature type="transmembrane region" description="Helical" evidence="1">
    <location>
        <begin position="49"/>
        <end position="75"/>
    </location>
</feature>
<gene>
    <name evidence="2" type="ORF">JR347_07840</name>
</gene>
<dbReference type="AlphaFoldDB" id="A0A974WIU9"/>
<evidence type="ECO:0000313" key="3">
    <source>
        <dbReference type="Proteomes" id="UP000662783"/>
    </source>
</evidence>
<evidence type="ECO:0000313" key="2">
    <source>
        <dbReference type="EMBL" id="QSE98985.1"/>
    </source>
</evidence>
<feature type="transmembrane region" description="Helical" evidence="1">
    <location>
        <begin position="167"/>
        <end position="185"/>
    </location>
</feature>
<keyword evidence="1" id="KW-0812">Transmembrane</keyword>
<feature type="transmembrane region" description="Helical" evidence="1">
    <location>
        <begin position="87"/>
        <end position="113"/>
    </location>
</feature>
<proteinExistence type="predicted"/>
<keyword evidence="1" id="KW-0472">Membrane</keyword>
<sequence length="214" mass="22846">MNLQKVGGLAAIAEAIFYVFAFIIFGAVLEFLPAGSTASQTIEHLSENQLLLSVTNFVIYVLFGIVLSILVLAIYERTKSESAISKLAAVFGFIWVVLVIASGMIFNIGLAAVIKNGAVNPEEAVTLWKMINIIGDSLGGGNEVVGAVWLILLSIAGLKSNTLPKGLVYFGLLVGAFGVGTIYPYGIFAELFGTTQILWFIWVGVVLLKSKKLA</sequence>
<keyword evidence="1" id="KW-1133">Transmembrane helix</keyword>
<feature type="transmembrane region" description="Helical" evidence="1">
    <location>
        <begin position="133"/>
        <end position="155"/>
    </location>
</feature>
<reference evidence="2" key="1">
    <citation type="submission" date="2021-02" db="EMBL/GenBank/DDBJ databases">
        <title>Fulvivirga sp. S481 isolated from sea water.</title>
        <authorList>
            <person name="Bae S.S."/>
            <person name="Baek K."/>
        </authorList>
    </citation>
    <scope>NUCLEOTIDE SEQUENCE</scope>
    <source>
        <strain evidence="2">S481</strain>
    </source>
</reference>
<evidence type="ECO:0000256" key="1">
    <source>
        <dbReference type="SAM" id="Phobius"/>
    </source>
</evidence>
<organism evidence="2 3">
    <name type="scientific">Fulvivirga lutea</name>
    <dbReference type="NCBI Taxonomy" id="2810512"/>
    <lineage>
        <taxon>Bacteria</taxon>
        <taxon>Pseudomonadati</taxon>
        <taxon>Bacteroidota</taxon>
        <taxon>Cytophagia</taxon>
        <taxon>Cytophagales</taxon>
        <taxon>Fulvivirgaceae</taxon>
        <taxon>Fulvivirga</taxon>
    </lineage>
</organism>
<dbReference type="RefSeq" id="WP_205723499.1">
    <property type="nucleotide sequence ID" value="NZ_CP070608.1"/>
</dbReference>
<dbReference type="KEGG" id="fuv:JR347_07840"/>
<evidence type="ECO:0008006" key="4">
    <source>
        <dbReference type="Google" id="ProtNLM"/>
    </source>
</evidence>
<dbReference type="EMBL" id="CP070608">
    <property type="protein sequence ID" value="QSE98985.1"/>
    <property type="molecule type" value="Genomic_DNA"/>
</dbReference>
<name>A0A974WIU9_9BACT</name>
<protein>
    <recommendedName>
        <fullName evidence="4">DUF4386 family protein</fullName>
    </recommendedName>
</protein>
<dbReference type="Proteomes" id="UP000662783">
    <property type="component" value="Chromosome"/>
</dbReference>